<dbReference type="AlphaFoldDB" id="A0A0J7B1L6"/>
<sequence>MISSTSKNELVDWWCLLLQSTILKNEFRDFTAQYQEKVEKSKSIVYHKQRAPATEATYARIQAIPK</sequence>
<proteinExistence type="predicted"/>
<evidence type="ECO:0000313" key="2">
    <source>
        <dbReference type="Proteomes" id="UP000054565"/>
    </source>
</evidence>
<evidence type="ECO:0000313" key="1">
    <source>
        <dbReference type="EMBL" id="KMP03692.1"/>
    </source>
</evidence>
<reference evidence="2" key="1">
    <citation type="journal article" date="2010" name="Genome Res.">
        <title>Population genomic sequencing of Coccidioides fungi reveals recent hybridization and transposon control.</title>
        <authorList>
            <person name="Neafsey D.E."/>
            <person name="Barker B.M."/>
            <person name="Sharpton T.J."/>
            <person name="Stajich J.E."/>
            <person name="Park D.J."/>
            <person name="Whiston E."/>
            <person name="Hung C.-Y."/>
            <person name="McMahan C."/>
            <person name="White J."/>
            <person name="Sykes S."/>
            <person name="Heiman D."/>
            <person name="Young S."/>
            <person name="Zeng Q."/>
            <person name="Abouelleil A."/>
            <person name="Aftuck L."/>
            <person name="Bessette D."/>
            <person name="Brown A."/>
            <person name="FitzGerald M."/>
            <person name="Lui A."/>
            <person name="Macdonald J.P."/>
            <person name="Priest M."/>
            <person name="Orbach M.J."/>
            <person name="Galgiani J.N."/>
            <person name="Kirkland T.N."/>
            <person name="Cole G.T."/>
            <person name="Birren B.W."/>
            <person name="Henn M.R."/>
            <person name="Taylor J.W."/>
            <person name="Rounsley S.D."/>
        </authorList>
    </citation>
    <scope>NUCLEOTIDE SEQUENCE [LARGE SCALE GENOMIC DNA]</scope>
    <source>
        <strain evidence="2">RMSCC 2394</strain>
    </source>
</reference>
<protein>
    <submittedName>
        <fullName evidence="1">Uncharacterized protein</fullName>
    </submittedName>
</protein>
<name>A0A0J7B1L6_COCIT</name>
<dbReference type="EMBL" id="DS028094">
    <property type="protein sequence ID" value="KMP03692.1"/>
    <property type="molecule type" value="Genomic_DNA"/>
</dbReference>
<gene>
    <name evidence="1" type="ORF">CIRG_03384</name>
</gene>
<dbReference type="Proteomes" id="UP000054565">
    <property type="component" value="Unassembled WGS sequence"/>
</dbReference>
<organism evidence="1 2">
    <name type="scientific">Coccidioides immitis RMSCC 2394</name>
    <dbReference type="NCBI Taxonomy" id="404692"/>
    <lineage>
        <taxon>Eukaryota</taxon>
        <taxon>Fungi</taxon>
        <taxon>Dikarya</taxon>
        <taxon>Ascomycota</taxon>
        <taxon>Pezizomycotina</taxon>
        <taxon>Eurotiomycetes</taxon>
        <taxon>Eurotiomycetidae</taxon>
        <taxon>Onygenales</taxon>
        <taxon>Onygenaceae</taxon>
        <taxon>Coccidioides</taxon>
    </lineage>
</organism>
<accession>A0A0J7B1L6</accession>